<dbReference type="AlphaFoldDB" id="A0A0D0B1C5"/>
<proteinExistence type="predicted"/>
<evidence type="ECO:0000256" key="1">
    <source>
        <dbReference type="SAM" id="MobiDB-lite"/>
    </source>
</evidence>
<evidence type="ECO:0000313" key="2">
    <source>
        <dbReference type="EMBL" id="KIK47781.1"/>
    </source>
</evidence>
<organism evidence="2 3">
    <name type="scientific">Suillus luteus UH-Slu-Lm8-n1</name>
    <dbReference type="NCBI Taxonomy" id="930992"/>
    <lineage>
        <taxon>Eukaryota</taxon>
        <taxon>Fungi</taxon>
        <taxon>Dikarya</taxon>
        <taxon>Basidiomycota</taxon>
        <taxon>Agaricomycotina</taxon>
        <taxon>Agaricomycetes</taxon>
        <taxon>Agaricomycetidae</taxon>
        <taxon>Boletales</taxon>
        <taxon>Suillineae</taxon>
        <taxon>Suillaceae</taxon>
        <taxon>Suillus</taxon>
    </lineage>
</organism>
<dbReference type="InParanoid" id="A0A0D0B1C5"/>
<reference evidence="3" key="2">
    <citation type="submission" date="2015-01" db="EMBL/GenBank/DDBJ databases">
        <title>Evolutionary Origins and Diversification of the Mycorrhizal Mutualists.</title>
        <authorList>
            <consortium name="DOE Joint Genome Institute"/>
            <consortium name="Mycorrhizal Genomics Consortium"/>
            <person name="Kohler A."/>
            <person name="Kuo A."/>
            <person name="Nagy L.G."/>
            <person name="Floudas D."/>
            <person name="Copeland A."/>
            <person name="Barry K.W."/>
            <person name="Cichocki N."/>
            <person name="Veneault-Fourrey C."/>
            <person name="LaButti K."/>
            <person name="Lindquist E.A."/>
            <person name="Lipzen A."/>
            <person name="Lundell T."/>
            <person name="Morin E."/>
            <person name="Murat C."/>
            <person name="Riley R."/>
            <person name="Ohm R."/>
            <person name="Sun H."/>
            <person name="Tunlid A."/>
            <person name="Henrissat B."/>
            <person name="Grigoriev I.V."/>
            <person name="Hibbett D.S."/>
            <person name="Martin F."/>
        </authorList>
    </citation>
    <scope>NUCLEOTIDE SEQUENCE [LARGE SCALE GENOMIC DNA]</scope>
    <source>
        <strain evidence="3">UH-Slu-Lm8-n1</strain>
    </source>
</reference>
<name>A0A0D0B1C5_9AGAM</name>
<protein>
    <submittedName>
        <fullName evidence="2">Uncharacterized protein</fullName>
    </submittedName>
</protein>
<dbReference type="EMBL" id="KN835143">
    <property type="protein sequence ID" value="KIK47781.1"/>
    <property type="molecule type" value="Genomic_DNA"/>
</dbReference>
<gene>
    <name evidence="2" type="ORF">CY34DRAFT_8649</name>
</gene>
<feature type="region of interest" description="Disordered" evidence="1">
    <location>
        <begin position="221"/>
        <end position="290"/>
    </location>
</feature>
<feature type="compositionally biased region" description="Polar residues" evidence="1">
    <location>
        <begin position="222"/>
        <end position="232"/>
    </location>
</feature>
<feature type="compositionally biased region" description="Polar residues" evidence="1">
    <location>
        <begin position="280"/>
        <end position="290"/>
    </location>
</feature>
<dbReference type="HOGENOM" id="CLU_960350_0_0_1"/>
<feature type="compositionally biased region" description="Low complexity" evidence="1">
    <location>
        <begin position="56"/>
        <end position="74"/>
    </location>
</feature>
<evidence type="ECO:0000313" key="3">
    <source>
        <dbReference type="Proteomes" id="UP000054485"/>
    </source>
</evidence>
<dbReference type="Proteomes" id="UP000054485">
    <property type="component" value="Unassembled WGS sequence"/>
</dbReference>
<dbReference type="OrthoDB" id="2663608at2759"/>
<keyword evidence="3" id="KW-1185">Reference proteome</keyword>
<reference evidence="2 3" key="1">
    <citation type="submission" date="2014-04" db="EMBL/GenBank/DDBJ databases">
        <authorList>
            <consortium name="DOE Joint Genome Institute"/>
            <person name="Kuo A."/>
            <person name="Ruytinx J."/>
            <person name="Rineau F."/>
            <person name="Colpaert J."/>
            <person name="Kohler A."/>
            <person name="Nagy L.G."/>
            <person name="Floudas D."/>
            <person name="Copeland A."/>
            <person name="Barry K.W."/>
            <person name="Cichocki N."/>
            <person name="Veneault-Fourrey C."/>
            <person name="LaButti K."/>
            <person name="Lindquist E.A."/>
            <person name="Lipzen A."/>
            <person name="Lundell T."/>
            <person name="Morin E."/>
            <person name="Murat C."/>
            <person name="Sun H."/>
            <person name="Tunlid A."/>
            <person name="Henrissat B."/>
            <person name="Grigoriev I.V."/>
            <person name="Hibbett D.S."/>
            <person name="Martin F."/>
            <person name="Nordberg H.P."/>
            <person name="Cantor M.N."/>
            <person name="Hua S.X."/>
        </authorList>
    </citation>
    <scope>NUCLEOTIDE SEQUENCE [LARGE SCALE GENOMIC DNA]</scope>
    <source>
        <strain evidence="2 3">UH-Slu-Lm8-n1</strain>
    </source>
</reference>
<sequence length="290" mass="31887">MVIPGLAAAAKQVAFYEVGMLYTYKSSRVAGPSRAAPPSGASEVCESSRAVSAGVSPELSAPLSPSPQFQQPPHSLVPPSYDQCSPALQTAPYNYSHGRTLPAPSYRQHFDVLQGWNYPDPHCDQITYQQTAQPLLTTNQSLGVNTASYSHAQYAPRNDVYTHLASHHTNTAHTEAYMTHPPAHQQYVENYGTPVLVFSQQQQQQYLDHRETYDIHVPAHQPPTSQQHTGTYDTCVPAPQQGPMDGRVPYNLGKQWQPHYGPQTPHSNQRMSPLPALMGYSSSPPQSEGN</sequence>
<accession>A0A0D0B1C5</accession>
<feature type="region of interest" description="Disordered" evidence="1">
    <location>
        <begin position="56"/>
        <end position="81"/>
    </location>
</feature>